<evidence type="ECO:0000256" key="3">
    <source>
        <dbReference type="ARBA" id="ARBA00022452"/>
    </source>
</evidence>
<dbReference type="NCBIfam" id="TIGR04057">
    <property type="entry name" value="SusC_RagA_signa"/>
    <property type="match status" value="1"/>
</dbReference>
<evidence type="ECO:0000256" key="2">
    <source>
        <dbReference type="ARBA" id="ARBA00022448"/>
    </source>
</evidence>
<proteinExistence type="inferred from homology"/>
<dbReference type="Proteomes" id="UP000552864">
    <property type="component" value="Unassembled WGS sequence"/>
</dbReference>
<dbReference type="SUPFAM" id="SSF49464">
    <property type="entry name" value="Carboxypeptidase regulatory domain-like"/>
    <property type="match status" value="1"/>
</dbReference>
<dbReference type="PROSITE" id="PS52016">
    <property type="entry name" value="TONB_DEPENDENT_REC_3"/>
    <property type="match status" value="1"/>
</dbReference>
<keyword evidence="11" id="KW-1185">Reference proteome</keyword>
<keyword evidence="5 7" id="KW-0472">Membrane</keyword>
<dbReference type="NCBIfam" id="TIGR04056">
    <property type="entry name" value="OMP_RagA_SusC"/>
    <property type="match status" value="1"/>
</dbReference>
<evidence type="ECO:0000256" key="7">
    <source>
        <dbReference type="PROSITE-ProRule" id="PRU01360"/>
    </source>
</evidence>
<dbReference type="InterPro" id="IPR008969">
    <property type="entry name" value="CarboxyPept-like_regulatory"/>
</dbReference>
<name>A0A847SRG9_9BACT</name>
<dbReference type="InterPro" id="IPR023996">
    <property type="entry name" value="TonB-dep_OMP_SusC/RagA"/>
</dbReference>
<keyword evidence="2 7" id="KW-0813">Transport</keyword>
<keyword evidence="4 7" id="KW-0812">Transmembrane</keyword>
<dbReference type="InterPro" id="IPR012910">
    <property type="entry name" value="Plug_dom"/>
</dbReference>
<comment type="similarity">
    <text evidence="7">Belongs to the TonB-dependent receptor family.</text>
</comment>
<evidence type="ECO:0000256" key="6">
    <source>
        <dbReference type="ARBA" id="ARBA00023237"/>
    </source>
</evidence>
<accession>A0A847SRG9</accession>
<evidence type="ECO:0000313" key="10">
    <source>
        <dbReference type="EMBL" id="NLR82964.1"/>
    </source>
</evidence>
<sequence length="1114" mass="123128">MRWTAIVMLTACLLVSSKGFSQAISLSVDKMPVKKVILQLQEQTGYYFLCDQDLIEENEPVSLHVKNSAIDKVLKLCFPNKEFTYTIIDKTILVKKKGTTTHSERDSTGSLRGVVGDSSGLPLPGVTLTVSGKKSGAITNSDGQYMLSGIMPDDIITFTFVGMKPEVIRVGNRSELNVTMKVNVVSIEQFVAVGYGAQKKDAITGSISTIQMDDMVRVPASNLSGNFSGMLAGMYVRTGTGMPGTGSTLRVRSSASWNASDPLIVIDGIIRDQTSFDALDPIEIDQVSVLKDAASAAIYGSRSANGVILVTTRKGSPFKMSIDFSAVSGWQRVGSLPAYMDVYKALKTTQAVVGGISDEEIAWALKANPRGEAAYDAVYQHPADQKYSFGVSGGNEKFTCFFGGSFYNENGFLPKVWYKRYNLRANVSYKPNKDFTVGLNLGHNNGTKNRFNFMDDNSADLNAFWGKLLYFDIFSIPYMNGKPVNPGWLGNLPEMIKNGGYMQHNNQQMDALITVDYHIPVIQGLSLRASYSRNGNNAFDKNYAKKQTIYNFKRTGPNNLIITDEIVGIQKSGDPAQEYIGNSYAKTDAYQFNTQISYDRHFGKHYVNVTAVYEQYEFQSSAFSMARNTFPLFAVDQFFGASNKPDDWQTGGNEKQDARLSYIGRFNYEYGGKYFFSASVRRDGSIKFAPDQRWGWFPSVSGGWLMSEERWYRSSILSKVINRLKLKGAFGTIGDDGIGGWKWLDQYNIESGTYYLGAPGIAQPRLSYGGLPATALTWEKSRIYNLGVELMIGGRLSLVIEYWRKHTYDILGERLLVLPAEFGSMLPASNYGVGNAKGIDMELGYYSNPSQVLSYSVKGTFGLATTRTILKDHATNAQLYDNPEGKTSTYGTGYLATGILRSPDDVKKLSPGYTIWGAVPEPGMMNFADLSGPNGVPDGKIDAYDKTIIGKYMGPAAAPVSFGLSGSLTYKGFTLAYLFSGLAGFKITYNDPWGRNFGGSGKIPRYHDDAWSETNTKGSTPKLFAWGDPRARGYVEASTFNTYPGDFIRLKYVNLEYALPVSLFRRTGITRIQVFASATNLFYWSAFRFYDPELSAFTSYPIMQNFMIGVNVSI</sequence>
<gene>
    <name evidence="10" type="ORF">HGH91_30405</name>
</gene>
<dbReference type="InterPro" id="IPR036942">
    <property type="entry name" value="Beta-barrel_TonB_sf"/>
</dbReference>
<feature type="signal peptide" evidence="8">
    <location>
        <begin position="1"/>
        <end position="23"/>
    </location>
</feature>
<dbReference type="Gene3D" id="2.40.170.20">
    <property type="entry name" value="TonB-dependent receptor, beta-barrel domain"/>
    <property type="match status" value="1"/>
</dbReference>
<dbReference type="InterPro" id="IPR037066">
    <property type="entry name" value="Plug_dom_sf"/>
</dbReference>
<dbReference type="Pfam" id="PF07715">
    <property type="entry name" value="Plug"/>
    <property type="match status" value="1"/>
</dbReference>
<evidence type="ECO:0000313" key="11">
    <source>
        <dbReference type="Proteomes" id="UP000552864"/>
    </source>
</evidence>
<keyword evidence="8" id="KW-0732">Signal</keyword>
<dbReference type="InterPro" id="IPR023997">
    <property type="entry name" value="TonB-dep_OMP_SusC/RagA_CS"/>
</dbReference>
<feature type="chain" id="PRO_5032792362" evidence="8">
    <location>
        <begin position="24"/>
        <end position="1114"/>
    </location>
</feature>
<feature type="domain" description="TonB-dependent receptor plug" evidence="9">
    <location>
        <begin position="200"/>
        <end position="307"/>
    </location>
</feature>
<dbReference type="Gene3D" id="2.60.40.1120">
    <property type="entry name" value="Carboxypeptidase-like, regulatory domain"/>
    <property type="match status" value="1"/>
</dbReference>
<evidence type="ECO:0000256" key="4">
    <source>
        <dbReference type="ARBA" id="ARBA00022692"/>
    </source>
</evidence>
<dbReference type="Gene3D" id="2.170.130.10">
    <property type="entry name" value="TonB-dependent receptor, plug domain"/>
    <property type="match status" value="1"/>
</dbReference>
<evidence type="ECO:0000256" key="8">
    <source>
        <dbReference type="SAM" id="SignalP"/>
    </source>
</evidence>
<dbReference type="RefSeq" id="WP_168743005.1">
    <property type="nucleotide sequence ID" value="NZ_JABAHZ010000014.1"/>
</dbReference>
<protein>
    <submittedName>
        <fullName evidence="10">SusC/RagA family TonB-linked outer membrane protein</fullName>
    </submittedName>
</protein>
<dbReference type="GO" id="GO:0009279">
    <property type="term" value="C:cell outer membrane"/>
    <property type="evidence" value="ECO:0007669"/>
    <property type="project" value="UniProtKB-SubCell"/>
</dbReference>
<dbReference type="InterPro" id="IPR039426">
    <property type="entry name" value="TonB-dep_rcpt-like"/>
</dbReference>
<reference evidence="10 11" key="1">
    <citation type="submission" date="2020-04" db="EMBL/GenBank/DDBJ databases">
        <authorList>
            <person name="Yin C."/>
        </authorList>
    </citation>
    <scope>NUCLEOTIDE SEQUENCE [LARGE SCALE GENOMIC DNA]</scope>
    <source>
        <strain evidence="10 11">Ak56</strain>
    </source>
</reference>
<evidence type="ECO:0000256" key="1">
    <source>
        <dbReference type="ARBA" id="ARBA00004571"/>
    </source>
</evidence>
<dbReference type="AlphaFoldDB" id="A0A847SRG9"/>
<comment type="caution">
    <text evidence="10">The sequence shown here is derived from an EMBL/GenBank/DDBJ whole genome shotgun (WGS) entry which is preliminary data.</text>
</comment>
<dbReference type="Pfam" id="PF13715">
    <property type="entry name" value="CarbopepD_reg_2"/>
    <property type="match status" value="1"/>
</dbReference>
<dbReference type="SUPFAM" id="SSF56935">
    <property type="entry name" value="Porins"/>
    <property type="match status" value="1"/>
</dbReference>
<evidence type="ECO:0000256" key="5">
    <source>
        <dbReference type="ARBA" id="ARBA00023136"/>
    </source>
</evidence>
<comment type="subcellular location">
    <subcellularLocation>
        <location evidence="1 7">Cell outer membrane</location>
        <topology evidence="1 7">Multi-pass membrane protein</topology>
    </subcellularLocation>
</comment>
<keyword evidence="3 7" id="KW-1134">Transmembrane beta strand</keyword>
<evidence type="ECO:0000259" key="9">
    <source>
        <dbReference type="Pfam" id="PF07715"/>
    </source>
</evidence>
<organism evidence="10 11">
    <name type="scientific">Chitinophaga eiseniae</name>
    <dbReference type="NCBI Taxonomy" id="634771"/>
    <lineage>
        <taxon>Bacteria</taxon>
        <taxon>Pseudomonadati</taxon>
        <taxon>Bacteroidota</taxon>
        <taxon>Chitinophagia</taxon>
        <taxon>Chitinophagales</taxon>
        <taxon>Chitinophagaceae</taxon>
        <taxon>Chitinophaga</taxon>
    </lineage>
</organism>
<dbReference type="EMBL" id="JABAHZ010000014">
    <property type="protein sequence ID" value="NLR82964.1"/>
    <property type="molecule type" value="Genomic_DNA"/>
</dbReference>
<keyword evidence="6 7" id="KW-0998">Cell outer membrane</keyword>